<keyword evidence="2" id="KW-1185">Reference proteome</keyword>
<proteinExistence type="predicted"/>
<name>A0ABU1QTV8_9BACT</name>
<accession>A0ABU1QTV8</accession>
<evidence type="ECO:0000313" key="2">
    <source>
        <dbReference type="Proteomes" id="UP001264980"/>
    </source>
</evidence>
<evidence type="ECO:0000313" key="1">
    <source>
        <dbReference type="EMBL" id="MDR6804576.1"/>
    </source>
</evidence>
<comment type="caution">
    <text evidence="1">The sequence shown here is derived from an EMBL/GenBank/DDBJ whole genome shotgun (WGS) entry which is preliminary data.</text>
</comment>
<dbReference type="Proteomes" id="UP001264980">
    <property type="component" value="Unassembled WGS sequence"/>
</dbReference>
<organism evidence="1 2">
    <name type="scientific">Dyadobacter fermentans</name>
    <dbReference type="NCBI Taxonomy" id="94254"/>
    <lineage>
        <taxon>Bacteria</taxon>
        <taxon>Pseudomonadati</taxon>
        <taxon>Bacteroidota</taxon>
        <taxon>Cytophagia</taxon>
        <taxon>Cytophagales</taxon>
        <taxon>Spirosomataceae</taxon>
        <taxon>Dyadobacter</taxon>
    </lineage>
</organism>
<dbReference type="RefSeq" id="WP_309981864.1">
    <property type="nucleotide sequence ID" value="NZ_JAVDTI010000002.1"/>
</dbReference>
<reference evidence="1 2" key="1">
    <citation type="submission" date="2023-07" db="EMBL/GenBank/DDBJ databases">
        <title>Sorghum-associated microbial communities from plants grown in Nebraska, USA.</title>
        <authorList>
            <person name="Schachtman D."/>
        </authorList>
    </citation>
    <scope>NUCLEOTIDE SEQUENCE [LARGE SCALE GENOMIC DNA]</scope>
    <source>
        <strain evidence="1 2">BE57</strain>
    </source>
</reference>
<sequence length="46" mass="5475">MLNDKSYRQRVQTLSEEFAQYQPVQLVEQYVNGLLNEPHQRLARAI</sequence>
<gene>
    <name evidence="1" type="ORF">J2W84_001622</name>
</gene>
<dbReference type="EMBL" id="JAVDTI010000002">
    <property type="protein sequence ID" value="MDR6804576.1"/>
    <property type="molecule type" value="Genomic_DNA"/>
</dbReference>
<protein>
    <submittedName>
        <fullName evidence="1">Uncharacterized protein</fullName>
    </submittedName>
</protein>